<comment type="caution">
    <text evidence="1">The sequence shown here is derived from an EMBL/GenBank/DDBJ whole genome shotgun (WGS) entry which is preliminary data.</text>
</comment>
<feature type="non-terminal residue" evidence="1">
    <location>
        <position position="1"/>
    </location>
</feature>
<gene>
    <name evidence="1" type="ORF">NDU88_011679</name>
</gene>
<proteinExistence type="predicted"/>
<reference evidence="1" key="1">
    <citation type="journal article" date="2022" name="bioRxiv">
        <title>Sequencing and chromosome-scale assembly of the giantPleurodeles waltlgenome.</title>
        <authorList>
            <person name="Brown T."/>
            <person name="Elewa A."/>
            <person name="Iarovenko S."/>
            <person name="Subramanian E."/>
            <person name="Araus A.J."/>
            <person name="Petzold A."/>
            <person name="Susuki M."/>
            <person name="Suzuki K.-i.T."/>
            <person name="Hayashi T."/>
            <person name="Toyoda A."/>
            <person name="Oliveira C."/>
            <person name="Osipova E."/>
            <person name="Leigh N.D."/>
            <person name="Simon A."/>
            <person name="Yun M.H."/>
        </authorList>
    </citation>
    <scope>NUCLEOTIDE SEQUENCE</scope>
    <source>
        <strain evidence="1">20211129_DDA</strain>
        <tissue evidence="1">Liver</tissue>
    </source>
</reference>
<evidence type="ECO:0000313" key="1">
    <source>
        <dbReference type="EMBL" id="KAJ1133384.1"/>
    </source>
</evidence>
<keyword evidence="2" id="KW-1185">Reference proteome</keyword>
<dbReference type="EMBL" id="JANPWB010000011">
    <property type="protein sequence ID" value="KAJ1133384.1"/>
    <property type="molecule type" value="Genomic_DNA"/>
</dbReference>
<evidence type="ECO:0000313" key="2">
    <source>
        <dbReference type="Proteomes" id="UP001066276"/>
    </source>
</evidence>
<feature type="non-terminal residue" evidence="1">
    <location>
        <position position="108"/>
    </location>
</feature>
<accession>A0AAV7Q2D1</accession>
<name>A0AAV7Q2D1_PLEWA</name>
<organism evidence="1 2">
    <name type="scientific">Pleurodeles waltl</name>
    <name type="common">Iberian ribbed newt</name>
    <dbReference type="NCBI Taxonomy" id="8319"/>
    <lineage>
        <taxon>Eukaryota</taxon>
        <taxon>Metazoa</taxon>
        <taxon>Chordata</taxon>
        <taxon>Craniata</taxon>
        <taxon>Vertebrata</taxon>
        <taxon>Euteleostomi</taxon>
        <taxon>Amphibia</taxon>
        <taxon>Batrachia</taxon>
        <taxon>Caudata</taxon>
        <taxon>Salamandroidea</taxon>
        <taxon>Salamandridae</taxon>
        <taxon>Pleurodelinae</taxon>
        <taxon>Pleurodeles</taxon>
    </lineage>
</organism>
<protein>
    <submittedName>
        <fullName evidence="1">Uncharacterized protein</fullName>
    </submittedName>
</protein>
<sequence>GVDMLTVDVGDRLAPGVRGGREGSLGGMGMLTADVGDRVAPGVRGKEAGFLRWGGHADCRCRGQAGSRSEGGRQGSLGGMGMLTVDVGDRLAPGVRGWEAGFLRWGGH</sequence>
<dbReference type="AlphaFoldDB" id="A0AAV7Q2D1"/>
<dbReference type="Proteomes" id="UP001066276">
    <property type="component" value="Chromosome 7"/>
</dbReference>